<gene>
    <name evidence="2" type="ORF">KSV97_00155</name>
    <name evidence="3" type="ORF">KSW06_00195</name>
</gene>
<keyword evidence="1" id="KW-0378">Hydrolase</keyword>
<accession>A0AAW4MR58</accession>
<reference evidence="2 5" key="1">
    <citation type="submission" date="2021-06" db="EMBL/GenBank/DDBJ databases">
        <title>Collection of gut derived symbiotic bacterial strains cultured from healthy donors.</title>
        <authorList>
            <person name="Lin H."/>
            <person name="Littmann E."/>
            <person name="Pamer E.G."/>
        </authorList>
    </citation>
    <scope>NUCLEOTIDE SEQUENCE</scope>
    <source>
        <strain evidence="3 5">MSK.21.70</strain>
        <strain evidence="2">MSK.21.82</strain>
    </source>
</reference>
<keyword evidence="2" id="KW-0315">Glutamine amidotransferase</keyword>
<evidence type="ECO:0000313" key="4">
    <source>
        <dbReference type="Proteomes" id="UP001196408"/>
    </source>
</evidence>
<dbReference type="EMBL" id="JAHOEF010000001">
    <property type="protein sequence ID" value="MBV3381664.1"/>
    <property type="molecule type" value="Genomic_DNA"/>
</dbReference>
<protein>
    <submittedName>
        <fullName evidence="2">Type 1 glutamine amidotransferase-like domain-containing protein</fullName>
    </submittedName>
</protein>
<dbReference type="InterPro" id="IPR005320">
    <property type="entry name" value="Peptidase_S51"/>
</dbReference>
<dbReference type="AlphaFoldDB" id="A0AAW4MR58"/>
<evidence type="ECO:0000313" key="5">
    <source>
        <dbReference type="Proteomes" id="UP001197492"/>
    </source>
</evidence>
<evidence type="ECO:0000256" key="1">
    <source>
        <dbReference type="ARBA" id="ARBA00022801"/>
    </source>
</evidence>
<name>A0AAW4MR58_9FIRM</name>
<dbReference type="GO" id="GO:0006508">
    <property type="term" value="P:proteolysis"/>
    <property type="evidence" value="ECO:0007669"/>
    <property type="project" value="InterPro"/>
</dbReference>
<keyword evidence="5" id="KW-1185">Reference proteome</keyword>
<organism evidence="2 4">
    <name type="scientific">Catenibacterium mitsuokai</name>
    <dbReference type="NCBI Taxonomy" id="100886"/>
    <lineage>
        <taxon>Bacteria</taxon>
        <taxon>Bacillati</taxon>
        <taxon>Bacillota</taxon>
        <taxon>Erysipelotrichia</taxon>
        <taxon>Erysipelotrichales</taxon>
        <taxon>Coprobacillaceae</taxon>
        <taxon>Catenibacterium</taxon>
    </lineage>
</organism>
<evidence type="ECO:0000313" key="2">
    <source>
        <dbReference type="EMBL" id="MBV3381664.1"/>
    </source>
</evidence>
<sequence>MHLFLTSLNLTLNGQYINEENGFRSLLFDVLPRHIHCLYIASDPIDTTHNDEWGNYQKKALMNSHFLVDTFTILDDRNKEKTEELVKESDLIILGGGHVPTQNKFFREIHLKKYLKGYDGVIVGVSAGSMNCAKTVYAMPELPGEYLDKKYQRYLPGLELTQTMIIPHYNEIHDDCLDGVHIFKDIAYPDSAKRTFIVLVDGSFIHIHEGKEVIHGLSYKIEKGKQSLIQEKDCMFTLDS</sequence>
<dbReference type="RefSeq" id="WP_217746807.1">
    <property type="nucleotide sequence ID" value="NZ_JAHOEB010000001.1"/>
</dbReference>
<dbReference type="Pfam" id="PF03575">
    <property type="entry name" value="Peptidase_S51"/>
    <property type="match status" value="1"/>
</dbReference>
<dbReference type="Proteomes" id="UP001196408">
    <property type="component" value="Unassembled WGS sequence"/>
</dbReference>
<dbReference type="EMBL" id="JAHOEL010000001">
    <property type="protein sequence ID" value="MBV3391700.1"/>
    <property type="molecule type" value="Genomic_DNA"/>
</dbReference>
<evidence type="ECO:0000313" key="3">
    <source>
        <dbReference type="EMBL" id="MBV3391700.1"/>
    </source>
</evidence>
<dbReference type="Proteomes" id="UP001197492">
    <property type="component" value="Unassembled WGS sequence"/>
</dbReference>
<proteinExistence type="predicted"/>
<dbReference type="GO" id="GO:0008236">
    <property type="term" value="F:serine-type peptidase activity"/>
    <property type="evidence" value="ECO:0007669"/>
    <property type="project" value="InterPro"/>
</dbReference>
<comment type="caution">
    <text evidence="2">The sequence shown here is derived from an EMBL/GenBank/DDBJ whole genome shotgun (WGS) entry which is preliminary data.</text>
</comment>